<evidence type="ECO:0000256" key="1">
    <source>
        <dbReference type="SAM" id="MobiDB-lite"/>
    </source>
</evidence>
<sequence>MRPVSPAVKGQSPIEPNTFLLRTSLSHRSNRSKYTRSSKLGPSTKISRSSSPPPASVMDVAYEVLEVEPDKTYKGVKRADRILSSIALNPTTPTLYVGDASASLHAFTLDKGLRFHHQHKKVYHESAQTMDTWGACATIVDAKLTMLPLPLDATAAATTLDETKGITSLSAHEQARVLCCLVKQNLMVYDWSVQGRLQLRSSHDLSDRIHVAQTVLALGSSLAVVVFKKKTAFVNLDTGALTTLPVPDTTLFCVRVDGKHPSLDHLLVATKDHGLLLRWDAPRGVVVDGRLEWLHAPRTAIAHHPYILVSFADRVDAYNAASFQIAQSIPTKAAVGQLVSVSTLRGDDATRPMALLSAQPFNLTLLRMKPVVDQLKYFVLTTRYADAIGLCTLCPDECHIPPAELQDLHVKYALQLFTHRKYDAAVVQFLESGTSARHVISLFPEELLPRGYILPQAYHLPALTGDALATALVALVAYLEGYRARLPSNTPRDDLVLYDTVLLKAYVLTDAPALAAFCSSTNAADLAESELFLRAHSRWNPLLALYKVHTMHRKALELLEELDLASPGQYAAPTAQYLQTLADAPLVFEFSHRILSQSPELGLSIFTRRNHPAQKPDIDPAHVLNHLKSIDRVTHPEAELPNMLPLEDGRSIAIAYLSQVIYANEVDIASTLHDELVYLLLDAIDGQRQKRKDAFHPRVHLQKDRLGVLRKALLAFLQSPLAMYHPERLLSRTPPDMLEERAVLLANMGRHEEVLRLYVHDIRDAALAETYCNECYAHQITDASIYTLFLQTYLRPPSSTHPSGPSRGPVLRSPLLGGIGMHFVAAFMLRHADCIDVATALELLPPTLEASAVAAYLQRVLELKVEKKRNAQVQKQLLKIENLHVRGALLAAHGASVRVDLHSECTVCGRMLDRGPVLYFPDGALLHYACQSSLATT</sequence>
<feature type="domain" description="Vacuolar sorting protein 39/Transforming growth factor beta receptor-associated" evidence="2">
    <location>
        <begin position="499"/>
        <end position="594"/>
    </location>
</feature>
<proteinExistence type="predicted"/>
<dbReference type="GO" id="GO:0006914">
    <property type="term" value="P:autophagy"/>
    <property type="evidence" value="ECO:0007669"/>
    <property type="project" value="TreeGrafter"/>
</dbReference>
<dbReference type="GO" id="GO:0016020">
    <property type="term" value="C:membrane"/>
    <property type="evidence" value="ECO:0007669"/>
    <property type="project" value="TreeGrafter"/>
</dbReference>
<dbReference type="OrthoDB" id="5325112at2759"/>
<dbReference type="Proteomes" id="UP000332933">
    <property type="component" value="Unassembled WGS sequence"/>
</dbReference>
<organism evidence="4 5">
    <name type="scientific">Aphanomyces stellatus</name>
    <dbReference type="NCBI Taxonomy" id="120398"/>
    <lineage>
        <taxon>Eukaryota</taxon>
        <taxon>Sar</taxon>
        <taxon>Stramenopiles</taxon>
        <taxon>Oomycota</taxon>
        <taxon>Saprolegniomycetes</taxon>
        <taxon>Saprolegniales</taxon>
        <taxon>Verrucalvaceae</taxon>
        <taxon>Aphanomyces</taxon>
    </lineage>
</organism>
<reference evidence="3" key="2">
    <citation type="submission" date="2019-06" db="EMBL/GenBank/DDBJ databases">
        <title>Genomics analysis of Aphanomyces spp. identifies a new class of oomycete effector associated with host adaptation.</title>
        <authorList>
            <person name="Gaulin E."/>
        </authorList>
    </citation>
    <scope>NUCLEOTIDE SEQUENCE</scope>
    <source>
        <strain evidence="3">CBS 578.67</strain>
    </source>
</reference>
<evidence type="ECO:0000313" key="3">
    <source>
        <dbReference type="EMBL" id="KAF0691797.1"/>
    </source>
</evidence>
<name>A0A485L712_9STRA</name>
<feature type="region of interest" description="Disordered" evidence="1">
    <location>
        <begin position="22"/>
        <end position="55"/>
    </location>
</feature>
<dbReference type="GO" id="GO:0005737">
    <property type="term" value="C:cytoplasm"/>
    <property type="evidence" value="ECO:0007669"/>
    <property type="project" value="TreeGrafter"/>
</dbReference>
<dbReference type="EMBL" id="VJMH01006021">
    <property type="protein sequence ID" value="KAF0691797.1"/>
    <property type="molecule type" value="Genomic_DNA"/>
</dbReference>
<keyword evidence="5" id="KW-1185">Reference proteome</keyword>
<evidence type="ECO:0000313" key="5">
    <source>
        <dbReference type="Proteomes" id="UP000332933"/>
    </source>
</evidence>
<feature type="compositionally biased region" description="Polar residues" evidence="1">
    <location>
        <begin position="37"/>
        <end position="50"/>
    </location>
</feature>
<gene>
    <name evidence="4" type="primary">Aste57867_17068</name>
    <name evidence="3" type="ORF">As57867_017010</name>
    <name evidence="4" type="ORF">ASTE57867_17068</name>
</gene>
<evidence type="ECO:0000259" key="2">
    <source>
        <dbReference type="Pfam" id="PF10366"/>
    </source>
</evidence>
<dbReference type="EMBL" id="CAADRA010006042">
    <property type="protein sequence ID" value="VFT93829.1"/>
    <property type="molecule type" value="Genomic_DNA"/>
</dbReference>
<reference evidence="4 5" key="1">
    <citation type="submission" date="2019-03" db="EMBL/GenBank/DDBJ databases">
        <authorList>
            <person name="Gaulin E."/>
            <person name="Dumas B."/>
        </authorList>
    </citation>
    <scope>NUCLEOTIDE SEQUENCE [LARGE SCALE GENOMIC DNA]</scope>
    <source>
        <strain evidence="4">CBS 568.67</strain>
    </source>
</reference>
<accession>A0A485L712</accession>
<protein>
    <submittedName>
        <fullName evidence="4">Aste57867_17068 protein</fullName>
    </submittedName>
</protein>
<dbReference type="PANTHER" id="PTHR12894">
    <property type="entry name" value="CNH DOMAIN CONTAINING"/>
    <property type="match status" value="1"/>
</dbReference>
<dbReference type="InterPro" id="IPR019452">
    <property type="entry name" value="VPS39/TGF_beta_rcpt-assoc_1"/>
</dbReference>
<dbReference type="Pfam" id="PF10366">
    <property type="entry name" value="Vps39_1"/>
    <property type="match status" value="1"/>
</dbReference>
<dbReference type="InterPro" id="IPR032914">
    <property type="entry name" value="Vam6/VPS39/TRAP1"/>
</dbReference>
<dbReference type="GO" id="GO:0034058">
    <property type="term" value="P:endosomal vesicle fusion"/>
    <property type="evidence" value="ECO:0007669"/>
    <property type="project" value="TreeGrafter"/>
</dbReference>
<dbReference type="AlphaFoldDB" id="A0A485L712"/>
<dbReference type="PANTHER" id="PTHR12894:SF27">
    <property type="entry name" value="TRANSFORMING GROWTH FACTOR-BETA RECEPTOR-ASSOCIATED PROTEIN 1"/>
    <property type="match status" value="1"/>
</dbReference>
<evidence type="ECO:0000313" key="4">
    <source>
        <dbReference type="EMBL" id="VFT93829.1"/>
    </source>
</evidence>